<dbReference type="GO" id="GO:0016787">
    <property type="term" value="F:hydrolase activity"/>
    <property type="evidence" value="ECO:0007669"/>
    <property type="project" value="UniProtKB-KW"/>
</dbReference>
<name>A0ABS2MCI2_9ACTN</name>
<dbReference type="RefSeq" id="WP_193668605.1">
    <property type="nucleotide sequence ID" value="NZ_JACDTV010000005.1"/>
</dbReference>
<keyword evidence="2" id="KW-0255">Endonuclease</keyword>
<accession>A0ABS2MCI2</accession>
<keyword evidence="2" id="KW-0378">Hydrolase</keyword>
<dbReference type="SUPFAM" id="SSF56219">
    <property type="entry name" value="DNase I-like"/>
    <property type="match status" value="1"/>
</dbReference>
<keyword evidence="1" id="KW-0472">Membrane</keyword>
<keyword evidence="1" id="KW-0812">Transmembrane</keyword>
<feature type="transmembrane region" description="Helical" evidence="1">
    <location>
        <begin position="15"/>
        <end position="40"/>
    </location>
</feature>
<organism evidence="2 3">
    <name type="scientific">Nocardioides salarius</name>
    <dbReference type="NCBI Taxonomy" id="374513"/>
    <lineage>
        <taxon>Bacteria</taxon>
        <taxon>Bacillati</taxon>
        <taxon>Actinomycetota</taxon>
        <taxon>Actinomycetes</taxon>
        <taxon>Propionibacteriales</taxon>
        <taxon>Nocardioidaceae</taxon>
        <taxon>Nocardioides</taxon>
    </lineage>
</organism>
<dbReference type="EMBL" id="JAFBBZ010000001">
    <property type="protein sequence ID" value="MBM7508909.1"/>
    <property type="molecule type" value="Genomic_DNA"/>
</dbReference>
<keyword evidence="2" id="KW-0540">Nuclease</keyword>
<protein>
    <submittedName>
        <fullName evidence="2">Endonuclease/exonuclease/phosphatase family metal-dependent hydrolase</fullName>
    </submittedName>
</protein>
<keyword evidence="3" id="KW-1185">Reference proteome</keyword>
<evidence type="ECO:0000313" key="3">
    <source>
        <dbReference type="Proteomes" id="UP000732378"/>
    </source>
</evidence>
<gene>
    <name evidence="2" type="ORF">JOE61_002723</name>
</gene>
<dbReference type="GO" id="GO:0004519">
    <property type="term" value="F:endonuclease activity"/>
    <property type="evidence" value="ECO:0007669"/>
    <property type="project" value="UniProtKB-KW"/>
</dbReference>
<dbReference type="InterPro" id="IPR036691">
    <property type="entry name" value="Endo/exonu/phosph_ase_sf"/>
</dbReference>
<reference evidence="2 3" key="1">
    <citation type="submission" date="2021-01" db="EMBL/GenBank/DDBJ databases">
        <title>Sequencing the genomes of 1000 actinobacteria strains.</title>
        <authorList>
            <person name="Klenk H.-P."/>
        </authorList>
    </citation>
    <scope>NUCLEOTIDE SEQUENCE [LARGE SCALE GENOMIC DNA]</scope>
    <source>
        <strain evidence="2 3">DSM 18239</strain>
    </source>
</reference>
<sequence>MSERGGAPAASGRPWAVLAAVVAAVVLVGAVVGVSVAGLVPAGKAEPESEGRQRVARLEGRELAATIRVVSQNVFHDLDRADTEHDMSRIFARGGVDVVAWQEAHTGHFVALHPRYRAQGWRTAYFDQAKGSQGDAISWRSDRFALVSRDAWPMHPGAGPRATQRPFAARWVTTVLLRHRESGLTVRVVNTHVNHFIETGQRFRRNINARYAKTHLAWLAERWDTWSGDVVVGTGDYNFDHADDRDARPRGGITREFEGRAVSSYEALGLAGVKPTLAGRWVDYVFLAQRTVDEGRAQLAAHRSLGGFRSDHRPLQATVRLYR</sequence>
<evidence type="ECO:0000313" key="2">
    <source>
        <dbReference type="EMBL" id="MBM7508909.1"/>
    </source>
</evidence>
<proteinExistence type="predicted"/>
<keyword evidence="1" id="KW-1133">Transmembrane helix</keyword>
<dbReference type="Gene3D" id="3.60.10.10">
    <property type="entry name" value="Endonuclease/exonuclease/phosphatase"/>
    <property type="match status" value="1"/>
</dbReference>
<evidence type="ECO:0000256" key="1">
    <source>
        <dbReference type="SAM" id="Phobius"/>
    </source>
</evidence>
<comment type="caution">
    <text evidence="2">The sequence shown here is derived from an EMBL/GenBank/DDBJ whole genome shotgun (WGS) entry which is preliminary data.</text>
</comment>
<dbReference type="Proteomes" id="UP000732378">
    <property type="component" value="Unassembled WGS sequence"/>
</dbReference>